<comment type="subcellular location">
    <subcellularLocation>
        <location evidence="1">Secreted</location>
    </subcellularLocation>
</comment>
<feature type="transmembrane region" description="Helical" evidence="4">
    <location>
        <begin position="6"/>
        <end position="25"/>
    </location>
</feature>
<comment type="caution">
    <text evidence="5">The sequence shown here is derived from an EMBL/GenBank/DDBJ whole genome shotgun (WGS) entry which is preliminary data.</text>
</comment>
<dbReference type="InterPro" id="IPR011042">
    <property type="entry name" value="6-blade_b-propeller_TolB-like"/>
</dbReference>
<name>A0A210QQL6_MIZYE</name>
<keyword evidence="6" id="KW-1185">Reference proteome</keyword>
<dbReference type="OrthoDB" id="9977471at2759"/>
<evidence type="ECO:0000256" key="4">
    <source>
        <dbReference type="SAM" id="Phobius"/>
    </source>
</evidence>
<protein>
    <submittedName>
        <fullName evidence="5">Protein yellow</fullName>
    </submittedName>
</protein>
<evidence type="ECO:0000256" key="1">
    <source>
        <dbReference type="ARBA" id="ARBA00004613"/>
    </source>
</evidence>
<gene>
    <name evidence="5" type="ORF">KP79_PYT19596</name>
</gene>
<proteinExistence type="inferred from homology"/>
<accession>A0A210QQL6</accession>
<keyword evidence="3" id="KW-0964">Secreted</keyword>
<evidence type="ECO:0000313" key="6">
    <source>
        <dbReference type="Proteomes" id="UP000242188"/>
    </source>
</evidence>
<dbReference type="EMBL" id="NEDP02002403">
    <property type="protein sequence ID" value="OWF51022.1"/>
    <property type="molecule type" value="Genomic_DNA"/>
</dbReference>
<reference evidence="5 6" key="1">
    <citation type="journal article" date="2017" name="Nat. Ecol. Evol.">
        <title>Scallop genome provides insights into evolution of bilaterian karyotype and development.</title>
        <authorList>
            <person name="Wang S."/>
            <person name="Zhang J."/>
            <person name="Jiao W."/>
            <person name="Li J."/>
            <person name="Xun X."/>
            <person name="Sun Y."/>
            <person name="Guo X."/>
            <person name="Huan P."/>
            <person name="Dong B."/>
            <person name="Zhang L."/>
            <person name="Hu X."/>
            <person name="Sun X."/>
            <person name="Wang J."/>
            <person name="Zhao C."/>
            <person name="Wang Y."/>
            <person name="Wang D."/>
            <person name="Huang X."/>
            <person name="Wang R."/>
            <person name="Lv J."/>
            <person name="Li Y."/>
            <person name="Zhang Z."/>
            <person name="Liu B."/>
            <person name="Lu W."/>
            <person name="Hui Y."/>
            <person name="Liang J."/>
            <person name="Zhou Z."/>
            <person name="Hou R."/>
            <person name="Li X."/>
            <person name="Liu Y."/>
            <person name="Li H."/>
            <person name="Ning X."/>
            <person name="Lin Y."/>
            <person name="Zhao L."/>
            <person name="Xing Q."/>
            <person name="Dou J."/>
            <person name="Li Y."/>
            <person name="Mao J."/>
            <person name="Guo H."/>
            <person name="Dou H."/>
            <person name="Li T."/>
            <person name="Mu C."/>
            <person name="Jiang W."/>
            <person name="Fu Q."/>
            <person name="Fu X."/>
            <person name="Miao Y."/>
            <person name="Liu J."/>
            <person name="Yu Q."/>
            <person name="Li R."/>
            <person name="Liao H."/>
            <person name="Li X."/>
            <person name="Kong Y."/>
            <person name="Jiang Z."/>
            <person name="Chourrout D."/>
            <person name="Li R."/>
            <person name="Bao Z."/>
        </authorList>
    </citation>
    <scope>NUCLEOTIDE SEQUENCE [LARGE SCALE GENOMIC DNA]</scope>
    <source>
        <strain evidence="5 6">PY_sf001</strain>
    </source>
</reference>
<keyword evidence="4" id="KW-1133">Transmembrane helix</keyword>
<comment type="similarity">
    <text evidence="2">Belongs to the major royal jelly protein family.</text>
</comment>
<dbReference type="InterPro" id="IPR017996">
    <property type="entry name" value="MRJP/yellow-related"/>
</dbReference>
<dbReference type="PANTHER" id="PTHR10009">
    <property type="entry name" value="PROTEIN YELLOW-RELATED"/>
    <property type="match status" value="1"/>
</dbReference>
<evidence type="ECO:0000256" key="3">
    <source>
        <dbReference type="ARBA" id="ARBA00022525"/>
    </source>
</evidence>
<dbReference type="Proteomes" id="UP000242188">
    <property type="component" value="Unassembled WGS sequence"/>
</dbReference>
<evidence type="ECO:0000256" key="2">
    <source>
        <dbReference type="ARBA" id="ARBA00009127"/>
    </source>
</evidence>
<sequence length="441" mass="49789">MVMCSVMAALGNYIFTLVILILPTVQGKLDGQAQIVYQWKSLDYSWQNDTAKQQYITDKRFIVENNIITGVKVLDGSVYVTVPRWKPGVPSTLNKVIINPTDTNENILEPFPNWKMQTLGDCDALQYVQSMEIDPNTGHMWIIDSGRINRLTDQPQNLCPAKLVIYDVRNDQLVHVHEFPDAVVSRASNFMNDIVLDYVNGVASFAYITDTADAKLYVYDCQRNTSYFFKHPSMGIEPGTETINIGDNQVITSATIDGVAMSSDFRFLYYCALNGYSLYRVSTALLRNQSSILSVETVGRKIDLTDGMVFTDKALYFGGLTTNALYKWSTSRVKYSAFNQEMVISDETNLRWVDTIAVDDRQNLWLVANGLDMFVSRRRNITKTNIFIWKIPVGENGYLSAAISRTRDNISKGNMKNVACNTVLLSALTLFIIVSFILQNK</sequence>
<dbReference type="SUPFAM" id="SSF63829">
    <property type="entry name" value="Calcium-dependent phosphotriesterase"/>
    <property type="match status" value="1"/>
</dbReference>
<dbReference type="GO" id="GO:0005576">
    <property type="term" value="C:extracellular region"/>
    <property type="evidence" value="ECO:0007669"/>
    <property type="project" value="UniProtKB-SubCell"/>
</dbReference>
<keyword evidence="4" id="KW-0812">Transmembrane</keyword>
<dbReference type="AlphaFoldDB" id="A0A210QQL6"/>
<keyword evidence="4" id="KW-0472">Membrane</keyword>
<dbReference type="PANTHER" id="PTHR10009:SF18">
    <property type="entry name" value="PROTEIN YELLOW-LIKE PROTEIN"/>
    <property type="match status" value="1"/>
</dbReference>
<evidence type="ECO:0000313" key="5">
    <source>
        <dbReference type="EMBL" id="OWF51022.1"/>
    </source>
</evidence>
<dbReference type="Gene3D" id="2.120.10.30">
    <property type="entry name" value="TolB, C-terminal domain"/>
    <property type="match status" value="1"/>
</dbReference>
<organism evidence="5 6">
    <name type="scientific">Mizuhopecten yessoensis</name>
    <name type="common">Japanese scallop</name>
    <name type="synonym">Patinopecten yessoensis</name>
    <dbReference type="NCBI Taxonomy" id="6573"/>
    <lineage>
        <taxon>Eukaryota</taxon>
        <taxon>Metazoa</taxon>
        <taxon>Spiralia</taxon>
        <taxon>Lophotrochozoa</taxon>
        <taxon>Mollusca</taxon>
        <taxon>Bivalvia</taxon>
        <taxon>Autobranchia</taxon>
        <taxon>Pteriomorphia</taxon>
        <taxon>Pectinida</taxon>
        <taxon>Pectinoidea</taxon>
        <taxon>Pectinidae</taxon>
        <taxon>Mizuhopecten</taxon>
    </lineage>
</organism>
<dbReference type="Pfam" id="PF03022">
    <property type="entry name" value="MRJP"/>
    <property type="match status" value="1"/>
</dbReference>
<feature type="transmembrane region" description="Helical" evidence="4">
    <location>
        <begin position="418"/>
        <end position="438"/>
    </location>
</feature>